<feature type="compositionally biased region" description="Basic residues" evidence="1">
    <location>
        <begin position="58"/>
        <end position="69"/>
    </location>
</feature>
<organism evidence="2 3">
    <name type="scientific">Actinoallomurus bryophytorum</name>
    <dbReference type="NCBI Taxonomy" id="1490222"/>
    <lineage>
        <taxon>Bacteria</taxon>
        <taxon>Bacillati</taxon>
        <taxon>Actinomycetota</taxon>
        <taxon>Actinomycetes</taxon>
        <taxon>Streptosporangiales</taxon>
        <taxon>Thermomonosporaceae</taxon>
        <taxon>Actinoallomurus</taxon>
    </lineage>
</organism>
<dbReference type="RefSeq" id="WP_141954278.1">
    <property type="nucleotide sequence ID" value="NZ_VFOZ01000001.1"/>
</dbReference>
<dbReference type="Proteomes" id="UP000316096">
    <property type="component" value="Unassembled WGS sequence"/>
</dbReference>
<evidence type="ECO:0000313" key="3">
    <source>
        <dbReference type="Proteomes" id="UP000316096"/>
    </source>
</evidence>
<keyword evidence="3" id="KW-1185">Reference proteome</keyword>
<sequence>MVRNTTRSLALSKVAAIVAGLGVAVGLAVAAPVRAASPSTAASRIVQARHDKAAGHRSPLHRLARYRSR</sequence>
<feature type="region of interest" description="Disordered" evidence="1">
    <location>
        <begin position="48"/>
        <end position="69"/>
    </location>
</feature>
<proteinExistence type="predicted"/>
<reference evidence="2 3" key="1">
    <citation type="submission" date="2019-06" db="EMBL/GenBank/DDBJ databases">
        <title>Sequencing the genomes of 1000 actinobacteria strains.</title>
        <authorList>
            <person name="Klenk H.-P."/>
        </authorList>
    </citation>
    <scope>NUCLEOTIDE SEQUENCE [LARGE SCALE GENOMIC DNA]</scope>
    <source>
        <strain evidence="2 3">DSM 102200</strain>
    </source>
</reference>
<gene>
    <name evidence="2" type="ORF">FB559_1299</name>
</gene>
<evidence type="ECO:0000256" key="1">
    <source>
        <dbReference type="SAM" id="MobiDB-lite"/>
    </source>
</evidence>
<dbReference type="EMBL" id="VFOZ01000001">
    <property type="protein sequence ID" value="TQL95789.1"/>
    <property type="molecule type" value="Genomic_DNA"/>
</dbReference>
<evidence type="ECO:0000313" key="2">
    <source>
        <dbReference type="EMBL" id="TQL95789.1"/>
    </source>
</evidence>
<protein>
    <submittedName>
        <fullName evidence="2">Uncharacterized protein</fullName>
    </submittedName>
</protein>
<dbReference type="AlphaFoldDB" id="A0A543CFB8"/>
<name>A0A543CFB8_9ACTN</name>
<accession>A0A543CFB8</accession>
<comment type="caution">
    <text evidence="2">The sequence shown here is derived from an EMBL/GenBank/DDBJ whole genome shotgun (WGS) entry which is preliminary data.</text>
</comment>